<dbReference type="VEuPathDB" id="AmoebaDB:FDP41_007671"/>
<gene>
    <name evidence="3" type="ORF">FDP41_007671</name>
</gene>
<evidence type="ECO:0000313" key="3">
    <source>
        <dbReference type="EMBL" id="KAF0983756.1"/>
    </source>
</evidence>
<dbReference type="AlphaFoldDB" id="A0A6A5C7L9"/>
<dbReference type="VEuPathDB" id="AmoebaDB:NfTy_006730"/>
<feature type="compositionally biased region" description="Basic and acidic residues" evidence="1">
    <location>
        <begin position="21"/>
        <end position="40"/>
    </location>
</feature>
<keyword evidence="2" id="KW-0812">Transmembrane</keyword>
<dbReference type="Proteomes" id="UP000444721">
    <property type="component" value="Unassembled WGS sequence"/>
</dbReference>
<dbReference type="GeneID" id="68114889"/>
<keyword evidence="2" id="KW-1133">Transmembrane helix</keyword>
<keyword evidence="4" id="KW-1185">Reference proteome</keyword>
<dbReference type="OrthoDB" id="10369087at2759"/>
<name>A0A6A5C7L9_NAEFO</name>
<proteinExistence type="predicted"/>
<feature type="region of interest" description="Disordered" evidence="1">
    <location>
        <begin position="21"/>
        <end position="48"/>
    </location>
</feature>
<protein>
    <submittedName>
        <fullName evidence="3">Uncharacterized protein</fullName>
    </submittedName>
</protein>
<evidence type="ECO:0000313" key="4">
    <source>
        <dbReference type="Proteomes" id="UP000444721"/>
    </source>
</evidence>
<sequence>MKRSHLARFFAHKYQAAIRDEVNRKKKEEEEEIDGRRRQNDSGPQSSQISIFKQYQNASDEIFEILPQLWYERKREPFLYEMNHCVVFNDAFLFNYILKIISYFSQNQCDSHEKKIIEGMKVLVKSSLNKERHPKKMERAVEELLDQCNSQIYYLKRNVVNGSSYVKEQEQVWQRFTLKASLVVSALLIILNITSKWKREQSTEERELKIQEFNFLSLQFIHELCFMTHSERVKCSLDIIVKKKNPSFIRKVARFFKVLAIERAYRYSSFNQALYFVSIFGSRLFPALFKKVFKAIEKFKGQKQAKDNSTDTKKQATNNNRLRDIEFLGFIVGSLFGAGGCASVVLTGLDYLKEKGLGSHMKDTPLKLVGISKSFWMSIGALFGIVTNIVVRHSLRKGVTLVLQKYLNNPQFIKNVAGKKKRAHGKIND</sequence>
<dbReference type="VEuPathDB" id="AmoebaDB:NF0016410"/>
<accession>A0A6A5C7L9</accession>
<dbReference type="OMA" id="NMERTSK"/>
<evidence type="ECO:0000256" key="2">
    <source>
        <dbReference type="SAM" id="Phobius"/>
    </source>
</evidence>
<comment type="caution">
    <text evidence="3">The sequence shown here is derived from an EMBL/GenBank/DDBJ whole genome shotgun (WGS) entry which is preliminary data.</text>
</comment>
<evidence type="ECO:0000256" key="1">
    <source>
        <dbReference type="SAM" id="MobiDB-lite"/>
    </source>
</evidence>
<dbReference type="EMBL" id="VFQX01000004">
    <property type="protein sequence ID" value="KAF0983756.1"/>
    <property type="molecule type" value="Genomic_DNA"/>
</dbReference>
<keyword evidence="2" id="KW-0472">Membrane</keyword>
<dbReference type="RefSeq" id="XP_044568469.1">
    <property type="nucleotide sequence ID" value="XM_044711441.1"/>
</dbReference>
<reference evidence="3 4" key="1">
    <citation type="journal article" date="2019" name="Sci. Rep.">
        <title>Nanopore sequencing improves the draft genome of the human pathogenic amoeba Naegleria fowleri.</title>
        <authorList>
            <person name="Liechti N."/>
            <person name="Schurch N."/>
            <person name="Bruggmann R."/>
            <person name="Wittwer M."/>
        </authorList>
    </citation>
    <scope>NUCLEOTIDE SEQUENCE [LARGE SCALE GENOMIC DNA]</scope>
    <source>
        <strain evidence="3 4">ATCC 30894</strain>
    </source>
</reference>
<feature type="transmembrane region" description="Helical" evidence="2">
    <location>
        <begin position="327"/>
        <end position="349"/>
    </location>
</feature>
<feature type="transmembrane region" description="Helical" evidence="2">
    <location>
        <begin position="369"/>
        <end position="391"/>
    </location>
</feature>
<organism evidence="3 4">
    <name type="scientific">Naegleria fowleri</name>
    <name type="common">Brain eating amoeba</name>
    <dbReference type="NCBI Taxonomy" id="5763"/>
    <lineage>
        <taxon>Eukaryota</taxon>
        <taxon>Discoba</taxon>
        <taxon>Heterolobosea</taxon>
        <taxon>Tetramitia</taxon>
        <taxon>Eutetramitia</taxon>
        <taxon>Vahlkampfiidae</taxon>
        <taxon>Naegleria</taxon>
    </lineage>
</organism>